<evidence type="ECO:0000256" key="1">
    <source>
        <dbReference type="ARBA" id="ARBA00004651"/>
    </source>
</evidence>
<evidence type="ECO:0000256" key="2">
    <source>
        <dbReference type="ARBA" id="ARBA00010199"/>
    </source>
</evidence>
<evidence type="ECO:0000313" key="10">
    <source>
        <dbReference type="Proteomes" id="UP001141327"/>
    </source>
</evidence>
<dbReference type="InterPro" id="IPR002528">
    <property type="entry name" value="MATE_fam"/>
</dbReference>
<sequence length="584" mass="62462">MNPPSNDPNASKSPPQAPGPREELQKKTVRREKRLDGTAFIGELPIWRLLFKFSLPAIGTFICLALYSVLDPIFLGNAESGVYLIGALTVNYPVDSIQQGVSQLVTIGACTFLGRALGQKDLALAERALGSAITLSFILTCILIAITVPLLDPLLILFGATPEILPHGHIYGMITICGSWAKILPTLLAATMRTEGKMFLSMVIVISASIGTVILEAIFVIACKLGALGSAMATIIAQVGLVGQWVELYVVNACVRQDCAVCVVRSHTSGSWHGTAALTLFFFYVIGRTSVKFKWRSLWPDWKLVGRMIALGSAGLLMAIATVSALVVILRCLTTWSDPTQTNDTLAAYGAFEKLIFFSLIPASGLCQGVIPIAAFNYGAKKPARLASLLRWAILYVVVVSTVFFIILEAATWPLLAMMGGHETMMAVGQPAIRISVAALPIVGIFMIVSAFFQGVGRALPANFLAILRQAVLLIPLALGLSNAMQSAIGVWMAFPISDAITVVVSLTMVTTCYRFLWSRPRAPAPPPSVVANPLSVAQRPLSAAEMLQAGHAPPRNEVEILNTNNKAAPNSQCGPLGRRGQAQ</sequence>
<keyword evidence="6 8" id="KW-0472">Membrane</keyword>
<feature type="transmembrane region" description="Helical" evidence="8">
    <location>
        <begin position="170"/>
        <end position="192"/>
    </location>
</feature>
<feature type="transmembrane region" description="Helical" evidence="8">
    <location>
        <begin position="392"/>
        <end position="413"/>
    </location>
</feature>
<gene>
    <name evidence="9" type="ORF">PAPYR_10627</name>
</gene>
<feature type="compositionally biased region" description="Polar residues" evidence="7">
    <location>
        <begin position="562"/>
        <end position="574"/>
    </location>
</feature>
<evidence type="ECO:0000256" key="6">
    <source>
        <dbReference type="ARBA" id="ARBA00023136"/>
    </source>
</evidence>
<feature type="transmembrane region" description="Helical" evidence="8">
    <location>
        <begin position="129"/>
        <end position="150"/>
    </location>
</feature>
<feature type="transmembrane region" description="Helical" evidence="8">
    <location>
        <begin position="356"/>
        <end position="380"/>
    </location>
</feature>
<evidence type="ECO:0000256" key="5">
    <source>
        <dbReference type="ARBA" id="ARBA00022989"/>
    </source>
</evidence>
<keyword evidence="10" id="KW-1185">Reference proteome</keyword>
<dbReference type="PANTHER" id="PTHR43823">
    <property type="entry name" value="SPORULATION PROTEIN YKVU"/>
    <property type="match status" value="1"/>
</dbReference>
<evidence type="ECO:0000256" key="7">
    <source>
        <dbReference type="SAM" id="MobiDB-lite"/>
    </source>
</evidence>
<dbReference type="InterPro" id="IPR051327">
    <property type="entry name" value="MATE_MepA_subfamily"/>
</dbReference>
<comment type="subcellular location">
    <subcellularLocation>
        <location evidence="1">Cell membrane</location>
        <topology evidence="1">Multi-pass membrane protein</topology>
    </subcellularLocation>
</comment>
<organism evidence="9 10">
    <name type="scientific">Paratrimastix pyriformis</name>
    <dbReference type="NCBI Taxonomy" id="342808"/>
    <lineage>
        <taxon>Eukaryota</taxon>
        <taxon>Metamonada</taxon>
        <taxon>Preaxostyla</taxon>
        <taxon>Paratrimastigidae</taxon>
        <taxon>Paratrimastix</taxon>
    </lineage>
</organism>
<feature type="transmembrane region" description="Helical" evidence="8">
    <location>
        <begin position="308"/>
        <end position="336"/>
    </location>
</feature>
<dbReference type="EMBL" id="JAPMOS010000144">
    <property type="protein sequence ID" value="KAJ4454611.1"/>
    <property type="molecule type" value="Genomic_DNA"/>
</dbReference>
<proteinExistence type="inferred from homology"/>
<dbReference type="Proteomes" id="UP001141327">
    <property type="component" value="Unassembled WGS sequence"/>
</dbReference>
<dbReference type="Pfam" id="PF01554">
    <property type="entry name" value="MatE"/>
    <property type="match status" value="2"/>
</dbReference>
<feature type="transmembrane region" description="Helical" evidence="8">
    <location>
        <begin position="433"/>
        <end position="453"/>
    </location>
</feature>
<reference evidence="9" key="1">
    <citation type="journal article" date="2022" name="bioRxiv">
        <title>Genomics of Preaxostyla Flagellates Illuminates Evolutionary Transitions and the Path Towards Mitochondrial Loss.</title>
        <authorList>
            <person name="Novak L.V.F."/>
            <person name="Treitli S.C."/>
            <person name="Pyrih J."/>
            <person name="Halakuc P."/>
            <person name="Pipaliya S.V."/>
            <person name="Vacek V."/>
            <person name="Brzon O."/>
            <person name="Soukal P."/>
            <person name="Eme L."/>
            <person name="Dacks J.B."/>
            <person name="Karnkowska A."/>
            <person name="Elias M."/>
            <person name="Hampl V."/>
        </authorList>
    </citation>
    <scope>NUCLEOTIDE SEQUENCE</scope>
    <source>
        <strain evidence="9">RCP-MX</strain>
    </source>
</reference>
<feature type="transmembrane region" description="Helical" evidence="8">
    <location>
        <begin position="49"/>
        <end position="70"/>
    </location>
</feature>
<feature type="transmembrane region" description="Helical" evidence="8">
    <location>
        <begin position="199"/>
        <end position="222"/>
    </location>
</feature>
<comment type="caution">
    <text evidence="9">The sequence shown here is derived from an EMBL/GenBank/DDBJ whole genome shotgun (WGS) entry which is preliminary data.</text>
</comment>
<feature type="region of interest" description="Disordered" evidence="7">
    <location>
        <begin position="555"/>
        <end position="584"/>
    </location>
</feature>
<evidence type="ECO:0000256" key="4">
    <source>
        <dbReference type="ARBA" id="ARBA00022692"/>
    </source>
</evidence>
<dbReference type="PANTHER" id="PTHR43823:SF3">
    <property type="entry name" value="MULTIDRUG EXPORT PROTEIN MEPA"/>
    <property type="match status" value="1"/>
</dbReference>
<protein>
    <submittedName>
        <fullName evidence="9">MATE efflux family protein</fullName>
    </submittedName>
</protein>
<feature type="transmembrane region" description="Helical" evidence="8">
    <location>
        <begin position="460"/>
        <end position="479"/>
    </location>
</feature>
<evidence type="ECO:0000256" key="3">
    <source>
        <dbReference type="ARBA" id="ARBA00022475"/>
    </source>
</evidence>
<accession>A0ABQ8U859</accession>
<comment type="similarity">
    <text evidence="2">Belongs to the multi antimicrobial extrusion (MATE) (TC 2.A.66.1) family.</text>
</comment>
<keyword evidence="4 8" id="KW-0812">Transmembrane</keyword>
<evidence type="ECO:0000313" key="9">
    <source>
        <dbReference type="EMBL" id="KAJ4454611.1"/>
    </source>
</evidence>
<evidence type="ECO:0000256" key="8">
    <source>
        <dbReference type="SAM" id="Phobius"/>
    </source>
</evidence>
<feature type="region of interest" description="Disordered" evidence="7">
    <location>
        <begin position="1"/>
        <end position="28"/>
    </location>
</feature>
<feature type="transmembrane region" description="Helical" evidence="8">
    <location>
        <begin position="270"/>
        <end position="287"/>
    </location>
</feature>
<feature type="transmembrane region" description="Helical" evidence="8">
    <location>
        <begin position="491"/>
        <end position="517"/>
    </location>
</feature>
<keyword evidence="3" id="KW-1003">Cell membrane</keyword>
<name>A0ABQ8U859_9EUKA</name>
<keyword evidence="5 8" id="KW-1133">Transmembrane helix</keyword>